<evidence type="ECO:0000313" key="2">
    <source>
        <dbReference type="Proteomes" id="UP000320531"/>
    </source>
</evidence>
<dbReference type="EMBL" id="VMTY01000001">
    <property type="protein sequence ID" value="TVU57712.1"/>
    <property type="molecule type" value="Genomic_DNA"/>
</dbReference>
<gene>
    <name evidence="1" type="ORF">FQK23_00020</name>
</gene>
<evidence type="ECO:0000313" key="1">
    <source>
        <dbReference type="EMBL" id="TVU57712.1"/>
    </source>
</evidence>
<accession>A0A558GLD9</accession>
<proteinExistence type="predicted"/>
<dbReference type="Proteomes" id="UP000320531">
    <property type="component" value="Unassembled WGS sequence"/>
</dbReference>
<name>A0A558GLD9_9CORY</name>
<dbReference type="InterPro" id="IPR047681">
    <property type="entry name" value="PPA1309-like"/>
</dbReference>
<sequence>MSSQPSSQPAVHRALNKAMREAVDFIHAEGWDAPPTLFALVPTELVAAQLGDVDDSSPLTLVVQELPEGIEPGSEHLADYVSRLAWPREIAGVILAQEIMFKDTSDAALGDARPARLFSGVLRATALDGSSTADAESVDNDGAELTLLQLRPTEEELAEAGPFAEDDIQLRGGPNVAPGVIAALRYGLEQDPEEML</sequence>
<dbReference type="RefSeq" id="WP_070446104.1">
    <property type="nucleotide sequence ID" value="NZ_BAAAJC010000039.1"/>
</dbReference>
<comment type="caution">
    <text evidence="1">The sequence shown here is derived from an EMBL/GenBank/DDBJ whole genome shotgun (WGS) entry which is preliminary data.</text>
</comment>
<reference evidence="1 2" key="1">
    <citation type="submission" date="2019-07" db="EMBL/GenBank/DDBJ databases">
        <title>Draft genome of C. aurimucosum strain 14-2523.</title>
        <authorList>
            <person name="Pacheco L.G.C."/>
            <person name="Aguiar E.R.G.R."/>
            <person name="Navas J."/>
            <person name="Santos C.S."/>
            <person name="Rocha D.J.P.G."/>
        </authorList>
    </citation>
    <scope>NUCLEOTIDE SEQUENCE [LARGE SCALE GENOMIC DNA]</scope>
    <source>
        <strain evidence="1 2">14-2523</strain>
    </source>
</reference>
<dbReference type="AlphaFoldDB" id="A0A558GLD9"/>
<protein>
    <submittedName>
        <fullName evidence="1">Uncharacterized protein</fullName>
    </submittedName>
</protein>
<organism evidence="1 2">
    <name type="scientific">Corynebacterium aurimucosum</name>
    <dbReference type="NCBI Taxonomy" id="169292"/>
    <lineage>
        <taxon>Bacteria</taxon>
        <taxon>Bacillati</taxon>
        <taxon>Actinomycetota</taxon>
        <taxon>Actinomycetes</taxon>
        <taxon>Mycobacteriales</taxon>
        <taxon>Corynebacteriaceae</taxon>
        <taxon>Corynebacterium</taxon>
    </lineage>
</organism>
<dbReference type="NCBIfam" id="NF040618">
    <property type="entry name" value="PPA1309_fam"/>
    <property type="match status" value="1"/>
</dbReference>